<gene>
    <name evidence="1" type="ORF">METZ01_LOCUS376125</name>
</gene>
<sequence length="137" mass="14934">MKTGINGEWVVAWIDGKHRVISKGTVVFEGEEVIFVGFQGDPNCPVPDKIIDARGKIVSPGLINLHCIANLDLQLLKMDSGDGEALPKPKHFVMNETEPSLWTDQDFTNSAEFSVATLLKSGSTTFASVTSSATKRW</sequence>
<protein>
    <recommendedName>
        <fullName evidence="2">Amidohydrolase-related domain-containing protein</fullName>
    </recommendedName>
</protein>
<dbReference type="Gene3D" id="3.20.20.140">
    <property type="entry name" value="Metal-dependent hydrolases"/>
    <property type="match status" value="1"/>
</dbReference>
<evidence type="ECO:0000313" key="1">
    <source>
        <dbReference type="EMBL" id="SVD23271.1"/>
    </source>
</evidence>
<feature type="non-terminal residue" evidence="1">
    <location>
        <position position="137"/>
    </location>
</feature>
<reference evidence="1" key="1">
    <citation type="submission" date="2018-05" db="EMBL/GenBank/DDBJ databases">
        <authorList>
            <person name="Lanie J.A."/>
            <person name="Ng W.-L."/>
            <person name="Kazmierczak K.M."/>
            <person name="Andrzejewski T.M."/>
            <person name="Davidsen T.M."/>
            <person name="Wayne K.J."/>
            <person name="Tettelin H."/>
            <person name="Glass J.I."/>
            <person name="Rusch D."/>
            <person name="Podicherti R."/>
            <person name="Tsui H.-C.T."/>
            <person name="Winkler M.E."/>
        </authorList>
    </citation>
    <scope>NUCLEOTIDE SEQUENCE</scope>
</reference>
<dbReference type="Gene3D" id="2.30.40.10">
    <property type="entry name" value="Urease, subunit C, domain 1"/>
    <property type="match status" value="1"/>
</dbReference>
<organism evidence="1">
    <name type="scientific">marine metagenome</name>
    <dbReference type="NCBI Taxonomy" id="408172"/>
    <lineage>
        <taxon>unclassified sequences</taxon>
        <taxon>metagenomes</taxon>
        <taxon>ecological metagenomes</taxon>
    </lineage>
</organism>
<proteinExistence type="predicted"/>
<accession>A0A382TP60</accession>
<dbReference type="EMBL" id="UINC01137743">
    <property type="protein sequence ID" value="SVD23271.1"/>
    <property type="molecule type" value="Genomic_DNA"/>
</dbReference>
<dbReference type="InterPro" id="IPR011059">
    <property type="entry name" value="Metal-dep_hydrolase_composite"/>
</dbReference>
<dbReference type="AlphaFoldDB" id="A0A382TP60"/>
<dbReference type="GO" id="GO:0016810">
    <property type="term" value="F:hydrolase activity, acting on carbon-nitrogen (but not peptide) bonds"/>
    <property type="evidence" value="ECO:0007669"/>
    <property type="project" value="InterPro"/>
</dbReference>
<evidence type="ECO:0008006" key="2">
    <source>
        <dbReference type="Google" id="ProtNLM"/>
    </source>
</evidence>
<name>A0A382TP60_9ZZZZ</name>
<dbReference type="SUPFAM" id="SSF51338">
    <property type="entry name" value="Composite domain of metallo-dependent hydrolases"/>
    <property type="match status" value="1"/>
</dbReference>